<accession>A0A8H7SE70</accession>
<keyword evidence="5 7" id="KW-0067">ATP-binding</keyword>
<dbReference type="PROSITE" id="PS00107">
    <property type="entry name" value="PROTEIN_KINASE_ATP"/>
    <property type="match status" value="1"/>
</dbReference>
<dbReference type="EMBL" id="JAEPRB010000015">
    <property type="protein sequence ID" value="KAG2226557.1"/>
    <property type="molecule type" value="Genomic_DNA"/>
</dbReference>
<evidence type="ECO:0000256" key="3">
    <source>
        <dbReference type="ARBA" id="ARBA00022741"/>
    </source>
</evidence>
<sequence>MTVTQDDYWSQVSTSMIDKIIETTTRHHHHKNKQPLQQQKYQILEELGRGSYGCLFLGQSLLDNSYVAIKVLCKTGLDHQQLELQQLEIDIQLGLKHTNLLTLHGTTQDKDYIYMVMELCDQGDLFDFVVRNNKQAVDGDQEEEEQDMVVQTFSQILEAIDYIHQHSVYHRDLKLENILLKTSDLDDNLIECKVADFGLATRERYNMEFGCGSTSYLAPEHFDNDQDDSIEQDYYYQENNNGNKNKNEQSLVYDAAASDIWSLGILLLALLFGRNPWEEATIMDMAYREFQRDPMVLKDQLFPTLSTGCYRFLKSVLSPNPAERPSITEMKHQFKALDRLTISTHDEDHNMSIALEDAVLVDNGTNMNDQQEDYYRWPMDIPTAGTTSVSTAAAVAAGKKSDKVSFDSAIFSGTYRAGSTGESWSDMVEEEEDEEEDVFGSLEDAMSSSTLSSYSTPSCSLDDDTDMFIHTQEKGSWWL</sequence>
<evidence type="ECO:0000313" key="12">
    <source>
        <dbReference type="EMBL" id="KAG2226557.1"/>
    </source>
</evidence>
<dbReference type="FunFam" id="3.30.200.20:FF:000042">
    <property type="entry name" value="Aurora kinase A"/>
    <property type="match status" value="1"/>
</dbReference>
<evidence type="ECO:0000256" key="6">
    <source>
        <dbReference type="PIRSR" id="PIRSR630616-1"/>
    </source>
</evidence>
<comment type="caution">
    <text evidence="12">The sequence shown here is derived from an EMBL/GenBank/DDBJ whole genome shotgun (WGS) entry which is preliminary data.</text>
</comment>
<proteinExistence type="inferred from homology"/>
<name>A0A8H7SE70_9FUNG</name>
<keyword evidence="2" id="KW-0808">Transferase</keyword>
<feature type="cross-link" description="Glycyl lysine isopeptide (Lys-Gly) (interchain with G-Cter in SUMO2)" evidence="8">
    <location>
        <position position="174"/>
    </location>
</feature>
<dbReference type="Gene3D" id="1.10.510.10">
    <property type="entry name" value="Transferase(Phosphotransferase) domain 1"/>
    <property type="match status" value="1"/>
</dbReference>
<evidence type="ECO:0000256" key="5">
    <source>
        <dbReference type="ARBA" id="ARBA00022840"/>
    </source>
</evidence>
<feature type="domain" description="Protein kinase" evidence="11">
    <location>
        <begin position="41"/>
        <end position="335"/>
    </location>
</feature>
<keyword evidence="1 10" id="KW-0723">Serine/threonine-protein kinase</keyword>
<organism evidence="12 13">
    <name type="scientific">Circinella minor</name>
    <dbReference type="NCBI Taxonomy" id="1195481"/>
    <lineage>
        <taxon>Eukaryota</taxon>
        <taxon>Fungi</taxon>
        <taxon>Fungi incertae sedis</taxon>
        <taxon>Mucoromycota</taxon>
        <taxon>Mucoromycotina</taxon>
        <taxon>Mucoromycetes</taxon>
        <taxon>Mucorales</taxon>
        <taxon>Lichtheimiaceae</taxon>
        <taxon>Circinella</taxon>
    </lineage>
</organism>
<evidence type="ECO:0000256" key="4">
    <source>
        <dbReference type="ARBA" id="ARBA00022777"/>
    </source>
</evidence>
<dbReference type="PANTHER" id="PTHR24350">
    <property type="entry name" value="SERINE/THREONINE-PROTEIN KINASE IAL-RELATED"/>
    <property type="match status" value="1"/>
</dbReference>
<evidence type="ECO:0000256" key="7">
    <source>
        <dbReference type="PIRSR" id="PIRSR630616-2"/>
    </source>
</evidence>
<feature type="active site" description="Proton acceptor" evidence="6">
    <location>
        <position position="172"/>
    </location>
</feature>
<keyword evidence="3 7" id="KW-0547">Nucleotide-binding</keyword>
<dbReference type="InterPro" id="IPR017441">
    <property type="entry name" value="Protein_kinase_ATP_BS"/>
</dbReference>
<evidence type="ECO:0000256" key="1">
    <source>
        <dbReference type="ARBA" id="ARBA00022527"/>
    </source>
</evidence>
<dbReference type="SUPFAM" id="SSF56112">
    <property type="entry name" value="Protein kinase-like (PK-like)"/>
    <property type="match status" value="1"/>
</dbReference>
<evidence type="ECO:0000256" key="8">
    <source>
        <dbReference type="PIRSR" id="PIRSR630616-3"/>
    </source>
</evidence>
<comment type="similarity">
    <text evidence="10">Belongs to the protein kinase superfamily.</text>
</comment>
<dbReference type="InterPro" id="IPR008271">
    <property type="entry name" value="Ser/Thr_kinase_AS"/>
</dbReference>
<dbReference type="OrthoDB" id="541276at2759"/>
<evidence type="ECO:0000259" key="11">
    <source>
        <dbReference type="PROSITE" id="PS50011"/>
    </source>
</evidence>
<feature type="binding site" evidence="7 9">
    <location>
        <position position="70"/>
    </location>
    <ligand>
        <name>ATP</name>
        <dbReference type="ChEBI" id="CHEBI:30616"/>
    </ligand>
</feature>
<dbReference type="GO" id="GO:0005524">
    <property type="term" value="F:ATP binding"/>
    <property type="evidence" value="ECO:0007669"/>
    <property type="project" value="UniProtKB-UniRule"/>
</dbReference>
<dbReference type="GO" id="GO:0004674">
    <property type="term" value="F:protein serine/threonine kinase activity"/>
    <property type="evidence" value="ECO:0007669"/>
    <property type="project" value="UniProtKB-KW"/>
</dbReference>
<dbReference type="PROSITE" id="PS50011">
    <property type="entry name" value="PROTEIN_KINASE_DOM"/>
    <property type="match status" value="1"/>
</dbReference>
<dbReference type="Pfam" id="PF00069">
    <property type="entry name" value="Pkinase"/>
    <property type="match status" value="2"/>
</dbReference>
<dbReference type="InterPro" id="IPR000719">
    <property type="entry name" value="Prot_kinase_dom"/>
</dbReference>
<dbReference type="Proteomes" id="UP000646827">
    <property type="component" value="Unassembled WGS sequence"/>
</dbReference>
<keyword evidence="4" id="KW-0418">Kinase</keyword>
<evidence type="ECO:0000256" key="2">
    <source>
        <dbReference type="ARBA" id="ARBA00022679"/>
    </source>
</evidence>
<reference evidence="12 13" key="1">
    <citation type="submission" date="2020-12" db="EMBL/GenBank/DDBJ databases">
        <title>Metabolic potential, ecology and presence of endohyphal bacteria is reflected in genomic diversity of Mucoromycotina.</title>
        <authorList>
            <person name="Muszewska A."/>
            <person name="Okrasinska A."/>
            <person name="Steczkiewicz K."/>
            <person name="Drgas O."/>
            <person name="Orlowska M."/>
            <person name="Perlinska-Lenart U."/>
            <person name="Aleksandrzak-Piekarczyk T."/>
            <person name="Szatraj K."/>
            <person name="Zielenkiewicz U."/>
            <person name="Pilsyk S."/>
            <person name="Malc E."/>
            <person name="Mieczkowski P."/>
            <person name="Kruszewska J.S."/>
            <person name="Biernat P."/>
            <person name="Pawlowska J."/>
        </authorList>
    </citation>
    <scope>NUCLEOTIDE SEQUENCE [LARGE SCALE GENOMIC DNA]</scope>
    <source>
        <strain evidence="12 13">CBS 142.35</strain>
    </source>
</reference>
<dbReference type="InterPro" id="IPR030616">
    <property type="entry name" value="Aur-like"/>
</dbReference>
<feature type="binding site" evidence="7">
    <location>
        <position position="196"/>
    </location>
    <ligand>
        <name>ATP</name>
        <dbReference type="ChEBI" id="CHEBI:30616"/>
    </ligand>
</feature>
<gene>
    <name evidence="12" type="ORF">INT45_005043</name>
</gene>
<keyword evidence="13" id="KW-1185">Reference proteome</keyword>
<feature type="binding site" evidence="7">
    <location>
        <begin position="176"/>
        <end position="177"/>
    </location>
    <ligand>
        <name>ATP</name>
        <dbReference type="ChEBI" id="CHEBI:30616"/>
    </ligand>
</feature>
<protein>
    <recommendedName>
        <fullName evidence="11">Protein kinase domain-containing protein</fullName>
    </recommendedName>
</protein>
<evidence type="ECO:0000313" key="13">
    <source>
        <dbReference type="Proteomes" id="UP000646827"/>
    </source>
</evidence>
<evidence type="ECO:0000256" key="9">
    <source>
        <dbReference type="PROSITE-ProRule" id="PRU10141"/>
    </source>
</evidence>
<dbReference type="PROSITE" id="PS00108">
    <property type="entry name" value="PROTEIN_KINASE_ST"/>
    <property type="match status" value="1"/>
</dbReference>
<dbReference type="SMART" id="SM00220">
    <property type="entry name" value="S_TKc"/>
    <property type="match status" value="1"/>
</dbReference>
<dbReference type="AlphaFoldDB" id="A0A8H7SE70"/>
<evidence type="ECO:0000256" key="10">
    <source>
        <dbReference type="RuleBase" id="RU000304"/>
    </source>
</evidence>
<dbReference type="InterPro" id="IPR011009">
    <property type="entry name" value="Kinase-like_dom_sf"/>
</dbReference>